<dbReference type="RefSeq" id="WP_035477223.1">
    <property type="nucleotide sequence ID" value="NZ_CADFGL010000048.1"/>
</dbReference>
<keyword evidence="1" id="KW-0812">Transmembrane</keyword>
<organism evidence="2 3">
    <name type="scientific">Paraburkholderia phenoliruptrix</name>
    <dbReference type="NCBI Taxonomy" id="252970"/>
    <lineage>
        <taxon>Bacteria</taxon>
        <taxon>Pseudomonadati</taxon>
        <taxon>Pseudomonadota</taxon>
        <taxon>Betaproteobacteria</taxon>
        <taxon>Burkholderiales</taxon>
        <taxon>Burkholderiaceae</taxon>
        <taxon>Paraburkholderia</taxon>
    </lineage>
</organism>
<dbReference type="EMBL" id="CADIKB010000050">
    <property type="protein sequence ID" value="CAB3735033.1"/>
    <property type="molecule type" value="Genomic_DNA"/>
</dbReference>
<accession>A0A6J5CH96</accession>
<evidence type="ECO:0000256" key="1">
    <source>
        <dbReference type="SAM" id="Phobius"/>
    </source>
</evidence>
<dbReference type="Proteomes" id="UP000494249">
    <property type="component" value="Unassembled WGS sequence"/>
</dbReference>
<evidence type="ECO:0000313" key="2">
    <source>
        <dbReference type="EMBL" id="CAB3735033.1"/>
    </source>
</evidence>
<keyword evidence="1" id="KW-0472">Membrane</keyword>
<feature type="transmembrane region" description="Helical" evidence="1">
    <location>
        <begin position="20"/>
        <end position="39"/>
    </location>
</feature>
<protein>
    <submittedName>
        <fullName evidence="2">Uncharacterized protein</fullName>
    </submittedName>
</protein>
<gene>
    <name evidence="2" type="ORF">LMG22037_05924</name>
</gene>
<proteinExistence type="predicted"/>
<keyword evidence="1" id="KW-1133">Transmembrane helix</keyword>
<reference evidence="2 3" key="1">
    <citation type="submission" date="2020-04" db="EMBL/GenBank/DDBJ databases">
        <authorList>
            <person name="De Canck E."/>
        </authorList>
    </citation>
    <scope>NUCLEOTIDE SEQUENCE [LARGE SCALE GENOMIC DNA]</scope>
    <source>
        <strain evidence="2 3">LMG 22037</strain>
    </source>
</reference>
<name>A0A6J5CH96_9BURK</name>
<dbReference type="AlphaFoldDB" id="A0A6J5CH96"/>
<feature type="transmembrane region" description="Helical" evidence="1">
    <location>
        <begin position="123"/>
        <end position="144"/>
    </location>
</feature>
<sequence>MLNRIRKIGKLRNAHPVAFAILDIPFYVGALIFGLVLAFSSLPEVQHLRLIWLTPIGGALGCMRYLIAGVFLLLNRVPNLRGRVPPFQATQWMDDLAGMAVIAPAAFYFRSSEAVLLQVVSWMAFLLIGLILVNALLAAMNWVMASYHSKAR</sequence>
<feature type="transmembrane region" description="Helical" evidence="1">
    <location>
        <begin position="51"/>
        <end position="74"/>
    </location>
</feature>
<evidence type="ECO:0000313" key="3">
    <source>
        <dbReference type="Proteomes" id="UP000494249"/>
    </source>
</evidence>